<accession>A0A671LE92</accession>
<reference evidence="4" key="1">
    <citation type="submission" date="2025-08" db="UniProtKB">
        <authorList>
            <consortium name="Ensembl"/>
        </authorList>
    </citation>
    <scope>IDENTIFICATION</scope>
</reference>
<dbReference type="PROSITE" id="PS50293">
    <property type="entry name" value="TPR_REGION"/>
    <property type="match status" value="1"/>
</dbReference>
<keyword evidence="5" id="KW-1185">Reference proteome</keyword>
<keyword evidence="2 3" id="KW-0802">TPR repeat</keyword>
<evidence type="ECO:0000256" key="1">
    <source>
        <dbReference type="ARBA" id="ARBA00022737"/>
    </source>
</evidence>
<reference evidence="4" key="2">
    <citation type="submission" date="2025-09" db="UniProtKB">
        <authorList>
            <consortium name="Ensembl"/>
        </authorList>
    </citation>
    <scope>IDENTIFICATION</scope>
</reference>
<dbReference type="Pfam" id="PF07719">
    <property type="entry name" value="TPR_2"/>
    <property type="match status" value="1"/>
</dbReference>
<name>A0A671LE92_9TELE</name>
<feature type="repeat" description="TPR" evidence="3">
    <location>
        <begin position="335"/>
        <end position="368"/>
    </location>
</feature>
<evidence type="ECO:0000256" key="3">
    <source>
        <dbReference type="PROSITE-ProRule" id="PRU00339"/>
    </source>
</evidence>
<dbReference type="InterPro" id="IPR011990">
    <property type="entry name" value="TPR-like_helical_dom_sf"/>
</dbReference>
<evidence type="ECO:0000256" key="2">
    <source>
        <dbReference type="ARBA" id="ARBA00022803"/>
    </source>
</evidence>
<evidence type="ECO:0000313" key="4">
    <source>
        <dbReference type="Ensembl" id="ENSSANP00000017533.1"/>
    </source>
</evidence>
<dbReference type="PROSITE" id="PS50005">
    <property type="entry name" value="TPR"/>
    <property type="match status" value="1"/>
</dbReference>
<dbReference type="AlphaFoldDB" id="A0A671LE92"/>
<dbReference type="InterPro" id="IPR013105">
    <property type="entry name" value="TPR_2"/>
</dbReference>
<dbReference type="Gene3D" id="1.25.40.10">
    <property type="entry name" value="Tetratricopeptide repeat domain"/>
    <property type="match status" value="5"/>
</dbReference>
<organism evidence="4 5">
    <name type="scientific">Sinocyclocheilus anshuiensis</name>
    <dbReference type="NCBI Taxonomy" id="1608454"/>
    <lineage>
        <taxon>Eukaryota</taxon>
        <taxon>Metazoa</taxon>
        <taxon>Chordata</taxon>
        <taxon>Craniata</taxon>
        <taxon>Vertebrata</taxon>
        <taxon>Euteleostomi</taxon>
        <taxon>Actinopterygii</taxon>
        <taxon>Neopterygii</taxon>
        <taxon>Teleostei</taxon>
        <taxon>Ostariophysi</taxon>
        <taxon>Cypriniformes</taxon>
        <taxon>Cyprinidae</taxon>
        <taxon>Cyprininae</taxon>
        <taxon>Sinocyclocheilus</taxon>
    </lineage>
</organism>
<proteinExistence type="predicted"/>
<dbReference type="Ensembl" id="ENSSANT00000018730.1">
    <property type="protein sequence ID" value="ENSSANP00000017533.1"/>
    <property type="gene ID" value="ENSSANG00000009226.1"/>
</dbReference>
<dbReference type="InterPro" id="IPR019734">
    <property type="entry name" value="TPR_rpt"/>
</dbReference>
<dbReference type="PANTHER" id="PTHR44858">
    <property type="entry name" value="TETRATRICOPEPTIDE REPEAT PROTEIN 6"/>
    <property type="match status" value="1"/>
</dbReference>
<dbReference type="InterPro" id="IPR050498">
    <property type="entry name" value="Ycf3"/>
</dbReference>
<dbReference type="SMART" id="SM00028">
    <property type="entry name" value="TPR"/>
    <property type="match status" value="7"/>
</dbReference>
<dbReference type="PANTHER" id="PTHR44858:SF1">
    <property type="entry name" value="UDP-N-ACETYLGLUCOSAMINE--PEPTIDE N-ACETYLGLUCOSAMINYLTRANSFERASE SPINDLY-RELATED"/>
    <property type="match status" value="1"/>
</dbReference>
<sequence>AVESFRNALSLLGTNKTKLNTSKEQSEDSLLLQALDAFNSAVNMNLDHAEAHHWCADCAISAWSVHLSRAALYGAQGRYAKAGLDCNEAIRIQPKSVRAYLYKRALKLKFESHAVEDLTMAIQLDSACSFAYYNRGVCFHELRDYELALRDYSTTLLLGCKTELELKVLINSGLLYVELNDYDSALQLQEAVDAYSQALRLDPFLQDSHVGRGNVLMDYQVKSSQVYLNPLCSSARISLAYSLQVLGFFQRAWNQFTVAVEVNPKCWPAYEGRAVTSLQMGNMFAALQDINTAIKCNPHAEQLFTNRGLIQQLMRDKASAMKNYQTAFSLNPGYALAYFNAANLFFYNGQFEQACKYYSRAFELDPSDESAILNRAITHALLRKVPASLQDFSESFCLNMLSAHVYYNRANLYCSLRQFQSAERDLTQGVSVHCHILLKEQYSTFEYHYVP</sequence>
<evidence type="ECO:0000313" key="5">
    <source>
        <dbReference type="Proteomes" id="UP000472260"/>
    </source>
</evidence>
<dbReference type="Proteomes" id="UP000472260">
    <property type="component" value="Unassembled WGS sequence"/>
</dbReference>
<dbReference type="SUPFAM" id="SSF48452">
    <property type="entry name" value="TPR-like"/>
    <property type="match status" value="1"/>
</dbReference>
<protein>
    <submittedName>
        <fullName evidence="4">Tetratricopeptide repeat domain 6</fullName>
    </submittedName>
</protein>
<keyword evidence="1" id="KW-0677">Repeat</keyword>